<dbReference type="EMBL" id="BAAAZX010000006">
    <property type="protein sequence ID" value="GAA3991707.1"/>
    <property type="molecule type" value="Genomic_DNA"/>
</dbReference>
<accession>A0ABP7R2Z4</accession>
<dbReference type="Pfam" id="PF13649">
    <property type="entry name" value="Methyltransf_25"/>
    <property type="match status" value="1"/>
</dbReference>
<evidence type="ECO:0000259" key="1">
    <source>
        <dbReference type="Pfam" id="PF13649"/>
    </source>
</evidence>
<keyword evidence="2" id="KW-0489">Methyltransferase</keyword>
<dbReference type="GO" id="GO:0032259">
    <property type="term" value="P:methylation"/>
    <property type="evidence" value="ECO:0007669"/>
    <property type="project" value="UniProtKB-KW"/>
</dbReference>
<dbReference type="CDD" id="cd02440">
    <property type="entry name" value="AdoMet_MTases"/>
    <property type="match status" value="1"/>
</dbReference>
<gene>
    <name evidence="2" type="ORF">GCM10022232_28060</name>
</gene>
<evidence type="ECO:0000313" key="2">
    <source>
        <dbReference type="EMBL" id="GAA3991707.1"/>
    </source>
</evidence>
<evidence type="ECO:0000313" key="3">
    <source>
        <dbReference type="Proteomes" id="UP001500456"/>
    </source>
</evidence>
<dbReference type="GO" id="GO:0008168">
    <property type="term" value="F:methyltransferase activity"/>
    <property type="evidence" value="ECO:0007669"/>
    <property type="project" value="UniProtKB-KW"/>
</dbReference>
<protein>
    <submittedName>
        <fullName evidence="2">Class I SAM-dependent methyltransferase</fullName>
    </submittedName>
</protein>
<dbReference type="Proteomes" id="UP001500456">
    <property type="component" value="Unassembled WGS sequence"/>
</dbReference>
<name>A0ABP7R2Z4_9ACTN</name>
<proteinExistence type="predicted"/>
<dbReference type="InterPro" id="IPR041698">
    <property type="entry name" value="Methyltransf_25"/>
</dbReference>
<dbReference type="SUPFAM" id="SSF53335">
    <property type="entry name" value="S-adenosyl-L-methionine-dependent methyltransferases"/>
    <property type="match status" value="1"/>
</dbReference>
<comment type="caution">
    <text evidence="2">The sequence shown here is derived from an EMBL/GenBank/DDBJ whole genome shotgun (WGS) entry which is preliminary data.</text>
</comment>
<dbReference type="RefSeq" id="WP_345563572.1">
    <property type="nucleotide sequence ID" value="NZ_BAAAZX010000006.1"/>
</dbReference>
<feature type="domain" description="Methyltransferase" evidence="1">
    <location>
        <begin position="140"/>
        <end position="218"/>
    </location>
</feature>
<dbReference type="InterPro" id="IPR029063">
    <property type="entry name" value="SAM-dependent_MTases_sf"/>
</dbReference>
<organism evidence="2 3">
    <name type="scientific">Streptomyces plumbiresistens</name>
    <dbReference type="NCBI Taxonomy" id="511811"/>
    <lineage>
        <taxon>Bacteria</taxon>
        <taxon>Bacillati</taxon>
        <taxon>Actinomycetota</taxon>
        <taxon>Actinomycetes</taxon>
        <taxon>Kitasatosporales</taxon>
        <taxon>Streptomycetaceae</taxon>
        <taxon>Streptomyces</taxon>
    </lineage>
</organism>
<reference evidence="3" key="1">
    <citation type="journal article" date="2019" name="Int. J. Syst. Evol. Microbiol.">
        <title>The Global Catalogue of Microorganisms (GCM) 10K type strain sequencing project: providing services to taxonomists for standard genome sequencing and annotation.</title>
        <authorList>
            <consortium name="The Broad Institute Genomics Platform"/>
            <consortium name="The Broad Institute Genome Sequencing Center for Infectious Disease"/>
            <person name="Wu L."/>
            <person name="Ma J."/>
        </authorList>
    </citation>
    <scope>NUCLEOTIDE SEQUENCE [LARGE SCALE GENOMIC DNA]</scope>
    <source>
        <strain evidence="3">JCM 16924</strain>
    </source>
</reference>
<keyword evidence="3" id="KW-1185">Reference proteome</keyword>
<keyword evidence="2" id="KW-0808">Transferase</keyword>
<dbReference type="Gene3D" id="3.40.50.150">
    <property type="entry name" value="Vaccinia Virus protein VP39"/>
    <property type="match status" value="1"/>
</dbReference>
<sequence length="307" mass="34017">MDTALSHHTRSAVTPDDTARLAARIEQRLRAADRLLLPLDEELQLLSELQEFDLGRFLLHNEGLNGYWTSYVFGHQPGDPVATELERWMLTRSLLPGIRERFGRFKAAIAPSVTDGAVLASVPCGLMDDLLQQDYRDTTGVRLIGVDIDPESVDLARENAAERGLAELCEFHVGDAWRLDLDAEADLLTSNGLNMYESDPERLVELYRNFARALRPGGRLLVSFIPAPPAPPWAEAGWPGGWAKYGIQDADLLRDMAIFGDILQAKYLNFTGEQEIRSQLSRAGLVVTDISRNARGALPIAIAVRSN</sequence>